<reference evidence="4" key="1">
    <citation type="journal article" date="2002" name="Science">
        <title>The draft genome of Ciona intestinalis: insights into chordate and vertebrate origins.</title>
        <authorList>
            <person name="Dehal P."/>
            <person name="Satou Y."/>
            <person name="Campbell R.K."/>
            <person name="Chapman J."/>
            <person name="Degnan B."/>
            <person name="De Tomaso A."/>
            <person name="Davidson B."/>
            <person name="Di Gregorio A."/>
            <person name="Gelpke M."/>
            <person name="Goodstein D.M."/>
            <person name="Harafuji N."/>
            <person name="Hastings K.E."/>
            <person name="Ho I."/>
            <person name="Hotta K."/>
            <person name="Huang W."/>
            <person name="Kawashima T."/>
            <person name="Lemaire P."/>
            <person name="Martinez D."/>
            <person name="Meinertzhagen I.A."/>
            <person name="Necula S."/>
            <person name="Nonaka M."/>
            <person name="Putnam N."/>
            <person name="Rash S."/>
            <person name="Saiga H."/>
            <person name="Satake M."/>
            <person name="Terry A."/>
            <person name="Yamada L."/>
            <person name="Wang H.G."/>
            <person name="Awazu S."/>
            <person name="Azumi K."/>
            <person name="Boore J."/>
            <person name="Branno M."/>
            <person name="Chin-Bow S."/>
            <person name="DeSantis R."/>
            <person name="Doyle S."/>
            <person name="Francino P."/>
            <person name="Keys D.N."/>
            <person name="Haga S."/>
            <person name="Hayashi H."/>
            <person name="Hino K."/>
            <person name="Imai K.S."/>
            <person name="Inaba K."/>
            <person name="Kano S."/>
            <person name="Kobayashi K."/>
            <person name="Kobayashi M."/>
            <person name="Lee B.I."/>
            <person name="Makabe K.W."/>
            <person name="Manohar C."/>
            <person name="Matassi G."/>
            <person name="Medina M."/>
            <person name="Mochizuki Y."/>
            <person name="Mount S."/>
            <person name="Morishita T."/>
            <person name="Miura S."/>
            <person name="Nakayama A."/>
            <person name="Nishizaka S."/>
            <person name="Nomoto H."/>
            <person name="Ohta F."/>
            <person name="Oishi K."/>
            <person name="Rigoutsos I."/>
            <person name="Sano M."/>
            <person name="Sasaki A."/>
            <person name="Sasakura Y."/>
            <person name="Shoguchi E."/>
            <person name="Shin-i T."/>
            <person name="Spagnuolo A."/>
            <person name="Stainier D."/>
            <person name="Suzuki M.M."/>
            <person name="Tassy O."/>
            <person name="Takatori N."/>
            <person name="Tokuoka M."/>
            <person name="Yagi K."/>
            <person name="Yoshizaki F."/>
            <person name="Wada S."/>
            <person name="Zhang C."/>
            <person name="Hyatt P.D."/>
            <person name="Larimer F."/>
            <person name="Detter C."/>
            <person name="Doggett N."/>
            <person name="Glavina T."/>
            <person name="Hawkins T."/>
            <person name="Richardson P."/>
            <person name="Lucas S."/>
            <person name="Kohara Y."/>
            <person name="Levine M."/>
            <person name="Satoh N."/>
            <person name="Rokhsar D.S."/>
        </authorList>
    </citation>
    <scope>NUCLEOTIDE SEQUENCE [LARGE SCALE GENOMIC DNA]</scope>
</reference>
<dbReference type="Proteomes" id="UP000008144">
    <property type="component" value="Chromosome 1"/>
</dbReference>
<sequence>NMTQSPVRARTLEYTKAMQDFKVMFPTLEPDVIECVLRSNSGHVDSTIDNLLQLTIDDGVNGKHSNRHGDSFIRRIPQPEWDDRQRSEACCPPRYTPLATPHQSQSRMYSRDSVPYHHRSSSSKSFDQPPHSTYRDWNPPLLGKLPDDFLRIVPTPVQSHRNLNRRKSEPKRKSSQKESSLNLHRSTSYTLQDQVGAATSLNNSFEAIEDRRIALLLQNKEFMLELRRNEEFLKELQKCDTAESSKLEEFANLENPPIGEFGERSRPMSKSTKRKLSDIAQ</sequence>
<evidence type="ECO:0000313" key="3">
    <source>
        <dbReference type="Ensembl" id="ENSCINP00000035900.1"/>
    </source>
</evidence>
<evidence type="ECO:0000259" key="2">
    <source>
        <dbReference type="PROSITE" id="PS51140"/>
    </source>
</evidence>
<dbReference type="SMART" id="SM00546">
    <property type="entry name" value="CUE"/>
    <property type="match status" value="1"/>
</dbReference>
<dbReference type="PANTHER" id="PTHR13467">
    <property type="entry name" value="CUE DOMAIN CONTAINING PROTEIN 1"/>
    <property type="match status" value="1"/>
</dbReference>
<feature type="compositionally biased region" description="Polar residues" evidence="1">
    <location>
        <begin position="177"/>
        <end position="187"/>
    </location>
</feature>
<dbReference type="InterPro" id="IPR040192">
    <property type="entry name" value="CUEDC1"/>
</dbReference>
<dbReference type="GeneTree" id="ENSGT00390000006762"/>
<dbReference type="SUPFAM" id="SSF46934">
    <property type="entry name" value="UBA-like"/>
    <property type="match status" value="1"/>
</dbReference>
<dbReference type="HOGENOM" id="CLU_064865_0_0_1"/>
<feature type="region of interest" description="Disordered" evidence="1">
    <location>
        <begin position="244"/>
        <end position="281"/>
    </location>
</feature>
<feature type="region of interest" description="Disordered" evidence="1">
    <location>
        <begin position="155"/>
        <end position="187"/>
    </location>
</feature>
<dbReference type="InterPro" id="IPR009060">
    <property type="entry name" value="UBA-like_sf"/>
</dbReference>
<reference evidence="3" key="4">
    <citation type="submission" date="2025-09" db="UniProtKB">
        <authorList>
            <consortium name="Ensembl"/>
        </authorList>
    </citation>
    <scope>IDENTIFICATION</scope>
</reference>
<dbReference type="GO" id="GO:0043130">
    <property type="term" value="F:ubiquitin binding"/>
    <property type="evidence" value="ECO:0007669"/>
    <property type="project" value="InterPro"/>
</dbReference>
<dbReference type="PANTHER" id="PTHR13467:SF3">
    <property type="entry name" value="CUE DOMAIN-CONTAINING PROTEIN 1"/>
    <property type="match status" value="1"/>
</dbReference>
<dbReference type="InterPro" id="IPR003892">
    <property type="entry name" value="CUE"/>
</dbReference>
<organism evidence="3 4">
    <name type="scientific">Ciona intestinalis</name>
    <name type="common">Transparent sea squirt</name>
    <name type="synonym">Ascidia intestinalis</name>
    <dbReference type="NCBI Taxonomy" id="7719"/>
    <lineage>
        <taxon>Eukaryota</taxon>
        <taxon>Metazoa</taxon>
        <taxon>Chordata</taxon>
        <taxon>Tunicata</taxon>
        <taxon>Ascidiacea</taxon>
        <taxon>Phlebobranchia</taxon>
        <taxon>Cionidae</taxon>
        <taxon>Ciona</taxon>
    </lineage>
</organism>
<protein>
    <recommendedName>
        <fullName evidence="2">CUE domain-containing protein</fullName>
    </recommendedName>
</protein>
<dbReference type="CDD" id="cd14366">
    <property type="entry name" value="CUE_CUED1"/>
    <property type="match status" value="1"/>
</dbReference>
<dbReference type="PROSITE" id="PS51140">
    <property type="entry name" value="CUE"/>
    <property type="match status" value="1"/>
</dbReference>
<reference evidence="3" key="3">
    <citation type="submission" date="2025-08" db="UniProtKB">
        <authorList>
            <consortium name="Ensembl"/>
        </authorList>
    </citation>
    <scope>IDENTIFICATION</scope>
</reference>
<dbReference type="FunCoup" id="H2Y1W5">
    <property type="interactions" value="2"/>
</dbReference>
<dbReference type="EMBL" id="EAAA01000276">
    <property type="status" value="NOT_ANNOTATED_CDS"/>
    <property type="molecule type" value="Genomic_DNA"/>
</dbReference>
<reference evidence="3" key="2">
    <citation type="journal article" date="2008" name="Genome Biol.">
        <title>Improved genome assembly and evidence-based global gene model set for the chordate Ciona intestinalis: new insight into intron and operon populations.</title>
        <authorList>
            <person name="Satou Y."/>
            <person name="Mineta K."/>
            <person name="Ogasawara M."/>
            <person name="Sasakura Y."/>
            <person name="Shoguchi E."/>
            <person name="Ueno K."/>
            <person name="Yamada L."/>
            <person name="Matsumoto J."/>
            <person name="Wasserscheid J."/>
            <person name="Dewar K."/>
            <person name="Wiley G.B."/>
            <person name="Macmil S.L."/>
            <person name="Roe B.A."/>
            <person name="Zeller R.W."/>
            <person name="Hastings K.E."/>
            <person name="Lemaire P."/>
            <person name="Lindquist E."/>
            <person name="Endo T."/>
            <person name="Hotta K."/>
            <person name="Inaba K."/>
        </authorList>
    </citation>
    <scope>NUCLEOTIDE SEQUENCE [LARGE SCALE GENOMIC DNA]</scope>
    <source>
        <strain evidence="3">wild type</strain>
    </source>
</reference>
<dbReference type="OMA" id="RSEACCP"/>
<evidence type="ECO:0000256" key="1">
    <source>
        <dbReference type="SAM" id="MobiDB-lite"/>
    </source>
</evidence>
<dbReference type="AlphaFoldDB" id="H2Y1W5"/>
<dbReference type="Pfam" id="PF02845">
    <property type="entry name" value="CUE"/>
    <property type="match status" value="1"/>
</dbReference>
<dbReference type="InterPro" id="IPR040195">
    <property type="entry name" value="CUE_CUED1"/>
</dbReference>
<dbReference type="Ensembl" id="ENSCINT00000033391.1">
    <property type="protein sequence ID" value="ENSCINP00000035900.1"/>
    <property type="gene ID" value="ENSCING00000018805.1"/>
</dbReference>
<name>H2Y1W5_CIOIN</name>
<dbReference type="InParanoid" id="H2Y1W5"/>
<dbReference type="Gene3D" id="1.10.8.10">
    <property type="entry name" value="DNA helicase RuvA subunit, C-terminal domain"/>
    <property type="match status" value="1"/>
</dbReference>
<feature type="domain" description="CUE" evidence="2">
    <location>
        <begin position="13"/>
        <end position="56"/>
    </location>
</feature>
<keyword evidence="4" id="KW-1185">Reference proteome</keyword>
<proteinExistence type="predicted"/>
<accession>H2Y1W5</accession>
<feature type="region of interest" description="Disordered" evidence="1">
    <location>
        <begin position="65"/>
        <end position="139"/>
    </location>
</feature>
<evidence type="ECO:0000313" key="4">
    <source>
        <dbReference type="Proteomes" id="UP000008144"/>
    </source>
</evidence>